<evidence type="ECO:0000256" key="1">
    <source>
        <dbReference type="SAM" id="MobiDB-lite"/>
    </source>
</evidence>
<evidence type="ECO:0000313" key="2">
    <source>
        <dbReference type="EMBL" id="OBV38322.1"/>
    </source>
</evidence>
<name>A0A1A7BXS6_9BURK</name>
<dbReference type="EMBL" id="LOCQ01000058">
    <property type="protein sequence ID" value="OBV38322.1"/>
    <property type="molecule type" value="Genomic_DNA"/>
</dbReference>
<gene>
    <name evidence="2" type="ORF">ASR47_1005277</name>
</gene>
<comment type="caution">
    <text evidence="2">The sequence shown here is derived from an EMBL/GenBank/DDBJ whole genome shotgun (WGS) entry which is preliminary data.</text>
</comment>
<dbReference type="Proteomes" id="UP000092713">
    <property type="component" value="Unassembled WGS sequence"/>
</dbReference>
<feature type="region of interest" description="Disordered" evidence="1">
    <location>
        <begin position="1"/>
        <end position="21"/>
    </location>
</feature>
<keyword evidence="3" id="KW-1185">Reference proteome</keyword>
<organism evidence="2 3">
    <name type="scientific">Janthinobacterium psychrotolerans</name>
    <dbReference type="NCBI Taxonomy" id="1747903"/>
    <lineage>
        <taxon>Bacteria</taxon>
        <taxon>Pseudomonadati</taxon>
        <taxon>Pseudomonadota</taxon>
        <taxon>Betaproteobacteria</taxon>
        <taxon>Burkholderiales</taxon>
        <taxon>Oxalobacteraceae</taxon>
        <taxon>Janthinobacterium</taxon>
    </lineage>
</organism>
<dbReference type="InterPro" id="IPR053842">
    <property type="entry name" value="NikA-like"/>
</dbReference>
<dbReference type="RefSeq" id="WP_065309176.1">
    <property type="nucleotide sequence ID" value="NZ_LOCQ01000058.1"/>
</dbReference>
<dbReference type="OrthoDB" id="8708526at2"/>
<dbReference type="Pfam" id="PF21983">
    <property type="entry name" value="NikA-like"/>
    <property type="match status" value="1"/>
</dbReference>
<proteinExistence type="predicted"/>
<evidence type="ECO:0000313" key="3">
    <source>
        <dbReference type="Proteomes" id="UP000092713"/>
    </source>
</evidence>
<reference evidence="2 3" key="1">
    <citation type="submission" date="2016-04" db="EMBL/GenBank/DDBJ databases">
        <title>Draft genome sequence of Janthinobacterium psychrotolerans sp. nov., isolated from freshwater sediments in Denmark.</title>
        <authorList>
            <person name="Gong X."/>
            <person name="Skrivergaard S."/>
            <person name="Korsgaard B.S."/>
            <person name="Schreiber L."/>
            <person name="Marshall I.P."/>
            <person name="Finster K."/>
            <person name="Schramm A."/>
        </authorList>
    </citation>
    <scope>NUCLEOTIDE SEQUENCE [LARGE SCALE GENOMIC DNA]</scope>
    <source>
        <strain evidence="2 3">S3-2</strain>
    </source>
</reference>
<sequence length="134" mass="14634">MHAETTPRKRQGGRPKGDPAAVRGATIGVRVSAAEHAALLERAARMQMRPAQWLRAAALARALPAPPVAAINREQYVELARLASNLNQLTHLANEGGRVAVADALLQRLIAETRRLRLALLGVQEQQQEQNDDR</sequence>
<dbReference type="STRING" id="1747903.ASR47_1005277"/>
<protein>
    <submittedName>
        <fullName evidence="2">Mobilization protein (MobC)</fullName>
    </submittedName>
</protein>
<dbReference type="AlphaFoldDB" id="A0A1A7BXS6"/>
<accession>A0A1A7BXS6</accession>